<evidence type="ECO:0000259" key="8">
    <source>
        <dbReference type="Pfam" id="PF02706"/>
    </source>
</evidence>
<evidence type="ECO:0000256" key="1">
    <source>
        <dbReference type="ARBA" id="ARBA00004651"/>
    </source>
</evidence>
<keyword evidence="4 7" id="KW-0812">Transmembrane</keyword>
<comment type="similarity">
    <text evidence="2">Belongs to the CpsC/CapA family.</text>
</comment>
<dbReference type="Pfam" id="PF02706">
    <property type="entry name" value="Wzz"/>
    <property type="match status" value="1"/>
</dbReference>
<comment type="caution">
    <text evidence="9">The sequence shown here is derived from an EMBL/GenBank/DDBJ whole genome shotgun (WGS) entry which is preliminary data.</text>
</comment>
<evidence type="ECO:0000256" key="7">
    <source>
        <dbReference type="SAM" id="Phobius"/>
    </source>
</evidence>
<keyword evidence="6 7" id="KW-0472">Membrane</keyword>
<evidence type="ECO:0000256" key="4">
    <source>
        <dbReference type="ARBA" id="ARBA00022692"/>
    </source>
</evidence>
<feature type="transmembrane region" description="Helical" evidence="7">
    <location>
        <begin position="169"/>
        <end position="191"/>
    </location>
</feature>
<dbReference type="RefSeq" id="WP_124843862.1">
    <property type="nucleotide sequence ID" value="NZ_JAUNKP010000052.1"/>
</dbReference>
<comment type="subcellular location">
    <subcellularLocation>
        <location evidence="1">Cell membrane</location>
        <topology evidence="1">Multi-pass membrane protein</topology>
    </subcellularLocation>
</comment>
<evidence type="ECO:0000256" key="6">
    <source>
        <dbReference type="ARBA" id="ARBA00023136"/>
    </source>
</evidence>
<dbReference type="OrthoDB" id="3724288at2"/>
<dbReference type="GO" id="GO:0005886">
    <property type="term" value="C:plasma membrane"/>
    <property type="evidence" value="ECO:0007669"/>
    <property type="project" value="UniProtKB-SubCell"/>
</dbReference>
<evidence type="ECO:0000256" key="5">
    <source>
        <dbReference type="ARBA" id="ARBA00022989"/>
    </source>
</evidence>
<dbReference type="InterPro" id="IPR050445">
    <property type="entry name" value="Bact_polysacc_biosynth/exp"/>
</dbReference>
<feature type="domain" description="Polysaccharide chain length determinant N-terminal" evidence="8">
    <location>
        <begin position="1"/>
        <end position="50"/>
    </location>
</feature>
<evidence type="ECO:0000256" key="3">
    <source>
        <dbReference type="ARBA" id="ARBA00022475"/>
    </source>
</evidence>
<keyword evidence="3" id="KW-1003">Cell membrane</keyword>
<name>A0A3P1T8F4_9ACTN</name>
<evidence type="ECO:0000256" key="2">
    <source>
        <dbReference type="ARBA" id="ARBA00006683"/>
    </source>
</evidence>
<organism evidence="9 10">
    <name type="scientific">Arachnia propionica</name>
    <dbReference type="NCBI Taxonomy" id="1750"/>
    <lineage>
        <taxon>Bacteria</taxon>
        <taxon>Bacillati</taxon>
        <taxon>Actinomycetota</taxon>
        <taxon>Actinomycetes</taxon>
        <taxon>Propionibacteriales</taxon>
        <taxon>Propionibacteriaceae</taxon>
        <taxon>Arachnia</taxon>
    </lineage>
</organism>
<evidence type="ECO:0000313" key="10">
    <source>
        <dbReference type="Proteomes" id="UP000280819"/>
    </source>
</evidence>
<reference evidence="9 10" key="1">
    <citation type="submission" date="2018-11" db="EMBL/GenBank/DDBJ databases">
        <title>Genomes From Bacteria Associated with the Canine Oral Cavity: a Test Case for Automated Genome-Based Taxonomic Assignment.</title>
        <authorList>
            <person name="Coil D.A."/>
            <person name="Jospin G."/>
            <person name="Darling A.E."/>
            <person name="Wallis C."/>
            <person name="Davis I.J."/>
            <person name="Harris S."/>
            <person name="Eisen J.A."/>
            <person name="Holcombe L.J."/>
            <person name="O'Flynn C."/>
        </authorList>
    </citation>
    <scope>NUCLEOTIDE SEQUENCE [LARGE SCALE GENOMIC DNA]</scope>
    <source>
        <strain evidence="9 10">OH887_COT-365</strain>
    </source>
</reference>
<sequence>MNLRDLTSVFVRHWLLLVGCALAGGVLGATLGIGATPSYTATSRVSVVAVGVTDAEEAGRITTMVRSEMTLYQALAASTPVAERVASRIQGAIPEQVSGSVVASAAEQLLVVRVTQDDPMLARRVAELVAEEVALEIAELHPVDPPIIQARPIDVPVVVSSDNFSTRTLVVAGASLGLVAGLALVGLLAAFRPVVGSGAGLVGMKGVHVMRARPNALATQQLAAVLGQRIDTAGGAVALVGSGSRVNLGPWSQGVTEALGPRLDSMTVSADGQDGDLVAAVAHGAVTALVVNPRDQLSKVREQAALLAATGADLAALVVVNEPRS</sequence>
<dbReference type="EMBL" id="RQZG01000005">
    <property type="protein sequence ID" value="RRD05724.1"/>
    <property type="molecule type" value="Genomic_DNA"/>
</dbReference>
<dbReference type="InterPro" id="IPR003856">
    <property type="entry name" value="LPS_length_determ_N"/>
</dbReference>
<proteinExistence type="inferred from homology"/>
<dbReference type="PANTHER" id="PTHR32309:SF31">
    <property type="entry name" value="CAPSULAR EXOPOLYSACCHARIDE FAMILY"/>
    <property type="match status" value="1"/>
</dbReference>
<gene>
    <name evidence="9" type="ORF">EII34_05805</name>
</gene>
<dbReference type="PANTHER" id="PTHR32309">
    <property type="entry name" value="TYROSINE-PROTEIN KINASE"/>
    <property type="match status" value="1"/>
</dbReference>
<evidence type="ECO:0000313" key="9">
    <source>
        <dbReference type="EMBL" id="RRD05724.1"/>
    </source>
</evidence>
<accession>A0A3P1T8F4</accession>
<dbReference type="AlphaFoldDB" id="A0A3P1T8F4"/>
<dbReference type="Proteomes" id="UP000280819">
    <property type="component" value="Unassembled WGS sequence"/>
</dbReference>
<protein>
    <recommendedName>
        <fullName evidence="8">Polysaccharide chain length determinant N-terminal domain-containing protein</fullName>
    </recommendedName>
</protein>
<keyword evidence="5 7" id="KW-1133">Transmembrane helix</keyword>